<protein>
    <recommendedName>
        <fullName evidence="1">DUF7448 domain-containing protein</fullName>
    </recommendedName>
</protein>
<sequence>MIEELIGKTLIKIDKSADEIIFHTSDDVTYEMSHYQDCCESVTVDDICGDLNDLLNTPIVQAFEKTNSDENPPGIDKEYQDSFTWTFYTLSTTKGTVTIRWYGESNGYYSEAVEVKAIK</sequence>
<dbReference type="AlphaFoldDB" id="A0A0F9T4M7"/>
<dbReference type="EMBL" id="LAZR01000418">
    <property type="protein sequence ID" value="KKN69787.1"/>
    <property type="molecule type" value="Genomic_DNA"/>
</dbReference>
<feature type="domain" description="DUF7448" evidence="1">
    <location>
        <begin position="3"/>
        <end position="114"/>
    </location>
</feature>
<name>A0A0F9T4M7_9ZZZZ</name>
<dbReference type="InterPro" id="IPR055871">
    <property type="entry name" value="DUF7448"/>
</dbReference>
<proteinExistence type="predicted"/>
<accession>A0A0F9T4M7</accession>
<evidence type="ECO:0000313" key="2">
    <source>
        <dbReference type="EMBL" id="KKN69787.1"/>
    </source>
</evidence>
<gene>
    <name evidence="2" type="ORF">LCGC14_0437330</name>
</gene>
<dbReference type="Pfam" id="PF24240">
    <property type="entry name" value="DUF7448"/>
    <property type="match status" value="1"/>
</dbReference>
<organism evidence="2">
    <name type="scientific">marine sediment metagenome</name>
    <dbReference type="NCBI Taxonomy" id="412755"/>
    <lineage>
        <taxon>unclassified sequences</taxon>
        <taxon>metagenomes</taxon>
        <taxon>ecological metagenomes</taxon>
    </lineage>
</organism>
<evidence type="ECO:0000259" key="1">
    <source>
        <dbReference type="Pfam" id="PF24240"/>
    </source>
</evidence>
<comment type="caution">
    <text evidence="2">The sequence shown here is derived from an EMBL/GenBank/DDBJ whole genome shotgun (WGS) entry which is preliminary data.</text>
</comment>
<reference evidence="2" key="1">
    <citation type="journal article" date="2015" name="Nature">
        <title>Complex archaea that bridge the gap between prokaryotes and eukaryotes.</title>
        <authorList>
            <person name="Spang A."/>
            <person name="Saw J.H."/>
            <person name="Jorgensen S.L."/>
            <person name="Zaremba-Niedzwiedzka K."/>
            <person name="Martijn J."/>
            <person name="Lind A.E."/>
            <person name="van Eijk R."/>
            <person name="Schleper C."/>
            <person name="Guy L."/>
            <person name="Ettema T.J."/>
        </authorList>
    </citation>
    <scope>NUCLEOTIDE SEQUENCE</scope>
</reference>